<dbReference type="Gene3D" id="3.90.1150.10">
    <property type="entry name" value="Aspartate Aminotransferase, domain 1"/>
    <property type="match status" value="1"/>
</dbReference>
<name>A0A8J3JVW4_9ACTN</name>
<dbReference type="RefSeq" id="WP_239126288.1">
    <property type="nucleotide sequence ID" value="NZ_BONF01000056.1"/>
</dbReference>
<evidence type="ECO:0000256" key="1">
    <source>
        <dbReference type="RuleBase" id="RU000481"/>
    </source>
</evidence>
<dbReference type="GO" id="GO:0008483">
    <property type="term" value="F:transaminase activity"/>
    <property type="evidence" value="ECO:0007669"/>
    <property type="project" value="UniProtKB-KW"/>
</dbReference>
<evidence type="ECO:0000313" key="4">
    <source>
        <dbReference type="Proteomes" id="UP000601223"/>
    </source>
</evidence>
<dbReference type="EMBL" id="BONF01000056">
    <property type="protein sequence ID" value="GIF86013.1"/>
    <property type="molecule type" value="Genomic_DNA"/>
</dbReference>
<dbReference type="InterPro" id="IPR015421">
    <property type="entry name" value="PyrdxlP-dep_Trfase_major"/>
</dbReference>
<proteinExistence type="inferred from homology"/>
<protein>
    <recommendedName>
        <fullName evidence="1">Aminotransferase</fullName>
        <ecNumber evidence="1">2.6.1.-</ecNumber>
    </recommendedName>
</protein>
<keyword evidence="1 3" id="KW-0032">Aminotransferase</keyword>
<dbReference type="PROSITE" id="PS00105">
    <property type="entry name" value="AA_TRANSFER_CLASS_1"/>
    <property type="match status" value="1"/>
</dbReference>
<dbReference type="InterPro" id="IPR015422">
    <property type="entry name" value="PyrdxlP-dep_Trfase_small"/>
</dbReference>
<dbReference type="SUPFAM" id="SSF53383">
    <property type="entry name" value="PLP-dependent transferases"/>
    <property type="match status" value="1"/>
</dbReference>
<evidence type="ECO:0000313" key="3">
    <source>
        <dbReference type="EMBL" id="GIF86013.1"/>
    </source>
</evidence>
<dbReference type="Pfam" id="PF00155">
    <property type="entry name" value="Aminotran_1_2"/>
    <property type="match status" value="1"/>
</dbReference>
<keyword evidence="4" id="KW-1185">Reference proteome</keyword>
<dbReference type="PANTHER" id="PTHR43510">
    <property type="entry name" value="AMINOTRANSFERASE FUNCTION, HYPOTHETICAL (EUROFUNG)"/>
    <property type="match status" value="1"/>
</dbReference>
<feature type="domain" description="Aminotransferase class I/classII large" evidence="2">
    <location>
        <begin position="65"/>
        <end position="367"/>
    </location>
</feature>
<dbReference type="GO" id="GO:0030170">
    <property type="term" value="F:pyridoxal phosphate binding"/>
    <property type="evidence" value="ECO:0007669"/>
    <property type="project" value="InterPro"/>
</dbReference>
<dbReference type="InterPro" id="IPR004838">
    <property type="entry name" value="NHTrfase_class1_PyrdxlP-BS"/>
</dbReference>
<comment type="caution">
    <text evidence="3">The sequence shown here is derived from an EMBL/GenBank/DDBJ whole genome shotgun (WGS) entry which is preliminary data.</text>
</comment>
<dbReference type="InterPro" id="IPR004839">
    <property type="entry name" value="Aminotransferase_I/II_large"/>
</dbReference>
<gene>
    <name evidence="3" type="ORF">Cba03nite_73620</name>
</gene>
<accession>A0A8J3JVW4</accession>
<sequence length="389" mass="41908">MDVSLTAYQDLHDGDRPGRFPPASMSDLVDRPVRYDLAESTCPPLRLGELLGPDVLTRLHTLEVGYGTSQGDPELRALIAAETGVAPGEVLVTAGGITAMFLLALTVCRAGDEAVVTTPCFPPARSVLDALDCRVTAVPLRFGAGYRLDVDAVAAALTPATRLVSLASPQNPSGVAFAEPDLRRLLDRMAATAPRAVLLLDETYRQTAYGDIAPPPSLGRLSPRVVTCSSLSKSHGAPGIRVGWLTATDPQLYEALRRARFNTQIAGSGVDELLAIEVLRRQEEILEPRRTMLAAALETLTAWADAHRDSVGFVRPDGGALCCLRLRDDRYDDRAVRRFYAALAERDTRVAPGSWFGEDDRVFRLGFGHLPLPAFGNALDRLAEALSAV</sequence>
<dbReference type="Proteomes" id="UP000601223">
    <property type="component" value="Unassembled WGS sequence"/>
</dbReference>
<organism evidence="3 4">
    <name type="scientific">Catellatospora bangladeshensis</name>
    <dbReference type="NCBI Taxonomy" id="310355"/>
    <lineage>
        <taxon>Bacteria</taxon>
        <taxon>Bacillati</taxon>
        <taxon>Actinomycetota</taxon>
        <taxon>Actinomycetes</taxon>
        <taxon>Micromonosporales</taxon>
        <taxon>Micromonosporaceae</taxon>
        <taxon>Catellatospora</taxon>
    </lineage>
</organism>
<dbReference type="EC" id="2.6.1.-" evidence="1"/>
<dbReference type="Gene3D" id="3.40.640.10">
    <property type="entry name" value="Type I PLP-dependent aspartate aminotransferase-like (Major domain)"/>
    <property type="match status" value="1"/>
</dbReference>
<dbReference type="InterPro" id="IPR015424">
    <property type="entry name" value="PyrdxlP-dep_Trfase"/>
</dbReference>
<dbReference type="CDD" id="cd00609">
    <property type="entry name" value="AAT_like"/>
    <property type="match status" value="1"/>
</dbReference>
<evidence type="ECO:0000259" key="2">
    <source>
        <dbReference type="Pfam" id="PF00155"/>
    </source>
</evidence>
<keyword evidence="1" id="KW-0808">Transferase</keyword>
<dbReference type="PANTHER" id="PTHR43510:SF1">
    <property type="entry name" value="AMINOTRANSFERASE FUNCTION, HYPOTHETICAL (EUROFUNG)"/>
    <property type="match status" value="1"/>
</dbReference>
<reference evidence="3 4" key="1">
    <citation type="submission" date="2021-01" db="EMBL/GenBank/DDBJ databases">
        <title>Whole genome shotgun sequence of Catellatospora bangladeshensis NBRC 107357.</title>
        <authorList>
            <person name="Komaki H."/>
            <person name="Tamura T."/>
        </authorList>
    </citation>
    <scope>NUCLEOTIDE SEQUENCE [LARGE SCALE GENOMIC DNA]</scope>
    <source>
        <strain evidence="3 4">NBRC 107357</strain>
    </source>
</reference>
<comment type="similarity">
    <text evidence="1">Belongs to the class-I pyridoxal-phosphate-dependent aminotransferase family.</text>
</comment>
<comment type="cofactor">
    <cofactor evidence="1">
        <name>pyridoxal 5'-phosphate</name>
        <dbReference type="ChEBI" id="CHEBI:597326"/>
    </cofactor>
</comment>
<dbReference type="AlphaFoldDB" id="A0A8J3JVW4"/>